<gene>
    <name evidence="1" type="ORF">MNBD_ALPHA02-2263</name>
</gene>
<dbReference type="AlphaFoldDB" id="A0A3B0RDM9"/>
<accession>A0A3B0RDM9</accession>
<proteinExistence type="predicted"/>
<dbReference type="EMBL" id="UOED01000054">
    <property type="protein sequence ID" value="VAV90089.1"/>
    <property type="molecule type" value="Genomic_DNA"/>
</dbReference>
<organism evidence="1">
    <name type="scientific">hydrothermal vent metagenome</name>
    <dbReference type="NCBI Taxonomy" id="652676"/>
    <lineage>
        <taxon>unclassified sequences</taxon>
        <taxon>metagenomes</taxon>
        <taxon>ecological metagenomes</taxon>
    </lineage>
</organism>
<evidence type="ECO:0000313" key="1">
    <source>
        <dbReference type="EMBL" id="VAV90089.1"/>
    </source>
</evidence>
<protein>
    <submittedName>
        <fullName evidence="1">Uncharacterized protein</fullName>
    </submittedName>
</protein>
<sequence>MPVFVNKKEISDDQVHAEMINHPADSLDAARLEAARALVVRQLLLEDAAARELIPAKDIDSLSEEQTEAIIQQLLDQVITTPKADADTCARYYDQHKDRFRDKKTEEILPFDLVRPHIVQYLEDKAYHAAFHAYLDQLMATAEIVGLAA</sequence>
<name>A0A3B0RDM9_9ZZZZ</name>
<reference evidence="1" key="1">
    <citation type="submission" date="2018-06" db="EMBL/GenBank/DDBJ databases">
        <authorList>
            <person name="Zhirakovskaya E."/>
        </authorList>
    </citation>
    <scope>NUCLEOTIDE SEQUENCE</scope>
</reference>